<sequence length="217" mass="24747">MAALDVDTVSKYLERSMQNCSLSNQRMSFEDGFGVTDESDGDHIPIIDITLELNSHIPVPYHLEQCLDLKTGDVNRNSGMRVKKDPRKLVSSSYADQFSGDSIVTVFSEEGSSYYESEESSSESSREIYKEEVLVVAGCKACFMYFMVPKLLTDCPKCEAQLLHFWSTTLSFSLDLLFSFLVFFIFIFTKICWLPFFFLILLLYHKILIGLVVCQSH</sequence>
<dbReference type="InterPro" id="IPR051105">
    <property type="entry name" value="WWC/KIBRA_Hippo_Reg"/>
</dbReference>
<dbReference type="EMBL" id="LK035380">
    <property type="protein sequence ID" value="CDY66638.1"/>
    <property type="molecule type" value="Genomic_DNA"/>
</dbReference>
<dbReference type="PaxDb" id="3708-A0A078JG95"/>
<dbReference type="OMA" id="MSDEHIP"/>
<dbReference type="AlphaFoldDB" id="A0A078JG95"/>
<evidence type="ECO:0000313" key="2">
    <source>
        <dbReference type="EMBL" id="CDY66638.1"/>
    </source>
</evidence>
<organism evidence="2 3">
    <name type="scientific">Brassica napus</name>
    <name type="common">Rape</name>
    <dbReference type="NCBI Taxonomy" id="3708"/>
    <lineage>
        <taxon>Eukaryota</taxon>
        <taxon>Viridiplantae</taxon>
        <taxon>Streptophyta</taxon>
        <taxon>Embryophyta</taxon>
        <taxon>Tracheophyta</taxon>
        <taxon>Spermatophyta</taxon>
        <taxon>Magnoliopsida</taxon>
        <taxon>eudicotyledons</taxon>
        <taxon>Gunneridae</taxon>
        <taxon>Pentapetalae</taxon>
        <taxon>rosids</taxon>
        <taxon>malvids</taxon>
        <taxon>Brassicales</taxon>
        <taxon>Brassicaceae</taxon>
        <taxon>Brassiceae</taxon>
        <taxon>Brassica</taxon>
    </lineage>
</organism>
<keyword evidence="1" id="KW-0812">Transmembrane</keyword>
<feature type="transmembrane region" description="Helical" evidence="1">
    <location>
        <begin position="193"/>
        <end position="214"/>
    </location>
</feature>
<name>A0A078JG95_BRANA</name>
<evidence type="ECO:0000256" key="1">
    <source>
        <dbReference type="SAM" id="Phobius"/>
    </source>
</evidence>
<dbReference type="PANTHER" id="PTHR14791">
    <property type="entry name" value="BOMB/KIRA PROTEINS"/>
    <property type="match status" value="1"/>
</dbReference>
<dbReference type="Proteomes" id="UP000028999">
    <property type="component" value="Unassembled WGS sequence"/>
</dbReference>
<dbReference type="OrthoDB" id="1930512at2759"/>
<keyword evidence="1" id="KW-0472">Membrane</keyword>
<dbReference type="STRING" id="3708.A0A078JG95"/>
<gene>
    <name evidence="2" type="primary">BnaCnng51740D</name>
    <name evidence="2" type="ORF">GSBRNA2T00055477001</name>
</gene>
<reference evidence="2 3" key="1">
    <citation type="journal article" date="2014" name="Science">
        <title>Plant genetics. Early allopolyploid evolution in the post-Neolithic Brassica napus oilseed genome.</title>
        <authorList>
            <person name="Chalhoub B."/>
            <person name="Denoeud F."/>
            <person name="Liu S."/>
            <person name="Parkin I.A."/>
            <person name="Tang H."/>
            <person name="Wang X."/>
            <person name="Chiquet J."/>
            <person name="Belcram H."/>
            <person name="Tong C."/>
            <person name="Samans B."/>
            <person name="Correa M."/>
            <person name="Da Silva C."/>
            <person name="Just J."/>
            <person name="Falentin C."/>
            <person name="Koh C.S."/>
            <person name="Le Clainche I."/>
            <person name="Bernard M."/>
            <person name="Bento P."/>
            <person name="Noel B."/>
            <person name="Labadie K."/>
            <person name="Alberti A."/>
            <person name="Charles M."/>
            <person name="Arnaud D."/>
            <person name="Guo H."/>
            <person name="Daviaud C."/>
            <person name="Alamery S."/>
            <person name="Jabbari K."/>
            <person name="Zhao M."/>
            <person name="Edger P.P."/>
            <person name="Chelaifa H."/>
            <person name="Tack D."/>
            <person name="Lassalle G."/>
            <person name="Mestiri I."/>
            <person name="Schnel N."/>
            <person name="Le Paslier M.C."/>
            <person name="Fan G."/>
            <person name="Renault V."/>
            <person name="Bayer P.E."/>
            <person name="Golicz A.A."/>
            <person name="Manoli S."/>
            <person name="Lee T.H."/>
            <person name="Thi V.H."/>
            <person name="Chalabi S."/>
            <person name="Hu Q."/>
            <person name="Fan C."/>
            <person name="Tollenaere R."/>
            <person name="Lu Y."/>
            <person name="Battail C."/>
            <person name="Shen J."/>
            <person name="Sidebottom C.H."/>
            <person name="Wang X."/>
            <person name="Canaguier A."/>
            <person name="Chauveau A."/>
            <person name="Berard A."/>
            <person name="Deniot G."/>
            <person name="Guan M."/>
            <person name="Liu Z."/>
            <person name="Sun F."/>
            <person name="Lim Y.P."/>
            <person name="Lyons E."/>
            <person name="Town C.D."/>
            <person name="Bancroft I."/>
            <person name="Wang X."/>
            <person name="Meng J."/>
            <person name="Ma J."/>
            <person name="Pires J.C."/>
            <person name="King G.J."/>
            <person name="Brunel D."/>
            <person name="Delourme R."/>
            <person name="Renard M."/>
            <person name="Aury J.M."/>
            <person name="Adams K.L."/>
            <person name="Batley J."/>
            <person name="Snowdon R.J."/>
            <person name="Tost J."/>
            <person name="Edwards D."/>
            <person name="Zhou Y."/>
            <person name="Hua W."/>
            <person name="Sharpe A.G."/>
            <person name="Paterson A.H."/>
            <person name="Guan C."/>
            <person name="Wincker P."/>
        </authorList>
    </citation>
    <scope>NUCLEOTIDE SEQUENCE [LARGE SCALE GENOMIC DNA]</scope>
    <source>
        <strain evidence="3">cv. Darmor-bzh</strain>
    </source>
</reference>
<dbReference type="Gramene" id="CDY66638">
    <property type="protein sequence ID" value="CDY66638"/>
    <property type="gene ID" value="GSBRNA2T00055477001"/>
</dbReference>
<accession>A0A078JG95</accession>
<evidence type="ECO:0000313" key="3">
    <source>
        <dbReference type="Proteomes" id="UP000028999"/>
    </source>
</evidence>
<keyword evidence="1" id="KW-1133">Transmembrane helix</keyword>
<dbReference type="PANTHER" id="PTHR14791:SF45">
    <property type="entry name" value="WW DOMAIN-CONTAINING PROTEIN"/>
    <property type="match status" value="1"/>
</dbReference>
<proteinExistence type="predicted"/>
<keyword evidence="3" id="KW-1185">Reference proteome</keyword>
<protein>
    <submittedName>
        <fullName evidence="2">BnaCnng51740D protein</fullName>
    </submittedName>
</protein>